<evidence type="ECO:0000313" key="3">
    <source>
        <dbReference type="Proteomes" id="UP000177141"/>
    </source>
</evidence>
<comment type="caution">
    <text evidence="2">The sequence shown here is derived from an EMBL/GenBank/DDBJ whole genome shotgun (WGS) entry which is preliminary data.</text>
</comment>
<dbReference type="Proteomes" id="UP000177141">
    <property type="component" value="Unassembled WGS sequence"/>
</dbReference>
<dbReference type="STRING" id="1802061.A3A93_00380"/>
<feature type="domain" description="S-adenosyl-l-methionine hydroxide adenosyltransferase C-terminal" evidence="1">
    <location>
        <begin position="179"/>
        <end position="262"/>
    </location>
</feature>
<dbReference type="EMBL" id="MGAL01000003">
    <property type="protein sequence ID" value="OGK49210.1"/>
    <property type="molecule type" value="Genomic_DNA"/>
</dbReference>
<sequence>MFVAIINDCRDADEMGRQTIRASVLFPGTNINFLGVGNFNEIEAAGLLVDSIDAAMDSDGVIMVNAAPRHGSGKDWDNGTPFGYFKLNNIIVVSTIAGMTLSLVKKLGCIDRLNLTDLSTVIDHCINIGKFDKDRRDRTVFSQFRSFEYMPFLAKWLHEGQDIPHKEMSLDELSDPPKTIWWVDNFGNVKTTLLPEEIDFEPGKKITTKVGVFTCYNRLKDVPNGDAAITIGSSGYKDKRFIEITINGRSAAKEFNLHSGMELF</sequence>
<protein>
    <recommendedName>
        <fullName evidence="1">S-adenosyl-l-methionine hydroxide adenosyltransferase C-terminal domain-containing protein</fullName>
    </recommendedName>
</protein>
<name>A0A1F7J0Q4_9BACT</name>
<dbReference type="InterPro" id="IPR046470">
    <property type="entry name" value="SAM_HAT_C"/>
</dbReference>
<evidence type="ECO:0000313" key="2">
    <source>
        <dbReference type="EMBL" id="OGK49210.1"/>
    </source>
</evidence>
<reference evidence="2 3" key="1">
    <citation type="journal article" date="2016" name="Nat. Commun.">
        <title>Thousands of microbial genomes shed light on interconnected biogeochemical processes in an aquifer system.</title>
        <authorList>
            <person name="Anantharaman K."/>
            <person name="Brown C.T."/>
            <person name="Hug L.A."/>
            <person name="Sharon I."/>
            <person name="Castelle C.J."/>
            <person name="Probst A.J."/>
            <person name="Thomas B.C."/>
            <person name="Singh A."/>
            <person name="Wilkins M.J."/>
            <person name="Karaoz U."/>
            <person name="Brodie E.L."/>
            <person name="Williams K.H."/>
            <person name="Hubbard S.S."/>
            <person name="Banfield J.F."/>
        </authorList>
    </citation>
    <scope>NUCLEOTIDE SEQUENCE [LARGE SCALE GENOMIC DNA]</scope>
</reference>
<dbReference type="Pfam" id="PF20257">
    <property type="entry name" value="SAM_HAT_C"/>
    <property type="match status" value="1"/>
</dbReference>
<dbReference type="InterPro" id="IPR023227">
    <property type="entry name" value="SAM_OH_AdoTrfase_C_sf"/>
</dbReference>
<accession>A0A1F7J0Q4</accession>
<organism evidence="2 3">
    <name type="scientific">Candidatus Roizmanbacteria bacterium RIFCSPLOWO2_01_FULL_38_12</name>
    <dbReference type="NCBI Taxonomy" id="1802061"/>
    <lineage>
        <taxon>Bacteria</taxon>
        <taxon>Candidatus Roizmaniibacteriota</taxon>
    </lineage>
</organism>
<dbReference type="AlphaFoldDB" id="A0A1F7J0Q4"/>
<proteinExistence type="predicted"/>
<gene>
    <name evidence="2" type="ORF">A3A93_00380</name>
</gene>
<evidence type="ECO:0000259" key="1">
    <source>
        <dbReference type="Pfam" id="PF20257"/>
    </source>
</evidence>
<dbReference type="Gene3D" id="2.40.30.90">
    <property type="entry name" value="Bacterial fluorinating enzyme like"/>
    <property type="match status" value="1"/>
</dbReference>
<dbReference type="SUPFAM" id="SSF101852">
    <property type="entry name" value="Bacterial fluorinating enzyme, C-terminal domain"/>
    <property type="match status" value="1"/>
</dbReference>